<evidence type="ECO:0000256" key="5">
    <source>
        <dbReference type="ARBA" id="ARBA00024347"/>
    </source>
</evidence>
<sequence>MTLRQQRFAEDVNSAIAVCEQYGWPFTELREGSIDRSDSMDTDNSCYEDCPETLDTDEDEEDDDGVDYMDEYDQMREGEEVEINPVLLRDMEKLWGCYGEHVMDYRAFESIEEVDTEIKINLASLLEREIAEAWNLDRLQPLVIRLNLSLSQYLDAPTHDRNIARLMEMGFTADQALSALVLNNGDLLLSVNHLMGGRTTSEGQTTAQASDSSLPPKPSGSEYRRQTSHPSGAKRIKKISRLHSVDPKDIPKDPGIIDLTKDGDDFTLVPTSLWFGKKSKRIPSPNLGFLIQPSVCSRELCVFAFQTLGVMADAAESVATGAEVVDLLIAMTRSACVSPRRDTIFSPYPTVVDPTKSTELALNPKSKDYDKVRKILEIIPPVSQLVQIEPSKIKRQMEEKNVLAYPLLQWYAFNQYRF</sequence>
<dbReference type="InParanoid" id="K1QWH1"/>
<proteinExistence type="inferred from homology"/>
<dbReference type="PANTHER" id="PTHR21328">
    <property type="entry name" value="POLY ADP-RIBOSE POLYMERASE FAMILY, MEMBER PARP"/>
    <property type="match status" value="1"/>
</dbReference>
<feature type="region of interest" description="Disordered" evidence="6">
    <location>
        <begin position="34"/>
        <end position="64"/>
    </location>
</feature>
<evidence type="ECO:0000256" key="2">
    <source>
        <dbReference type="ARBA" id="ARBA00022679"/>
    </source>
</evidence>
<dbReference type="CDD" id="cd14270">
    <property type="entry name" value="UBA"/>
    <property type="match status" value="1"/>
</dbReference>
<keyword evidence="2" id="KW-0808">Transferase</keyword>
<evidence type="ECO:0000256" key="1">
    <source>
        <dbReference type="ARBA" id="ARBA00022676"/>
    </source>
</evidence>
<evidence type="ECO:0000256" key="3">
    <source>
        <dbReference type="ARBA" id="ARBA00022695"/>
    </source>
</evidence>
<organism evidence="7">
    <name type="scientific">Magallana gigas</name>
    <name type="common">Pacific oyster</name>
    <name type="synonym">Crassostrea gigas</name>
    <dbReference type="NCBI Taxonomy" id="29159"/>
    <lineage>
        <taxon>Eukaryota</taxon>
        <taxon>Metazoa</taxon>
        <taxon>Spiralia</taxon>
        <taxon>Lophotrochozoa</taxon>
        <taxon>Mollusca</taxon>
        <taxon>Bivalvia</taxon>
        <taxon>Autobranchia</taxon>
        <taxon>Pteriomorphia</taxon>
        <taxon>Ostreida</taxon>
        <taxon>Ostreoidea</taxon>
        <taxon>Ostreidae</taxon>
        <taxon>Magallana</taxon>
    </lineage>
</organism>
<evidence type="ECO:0000256" key="6">
    <source>
        <dbReference type="SAM" id="MobiDB-lite"/>
    </source>
</evidence>
<comment type="similarity">
    <text evidence="5">Belongs to the ARTD/PARP family.</text>
</comment>
<dbReference type="SUPFAM" id="SSF46934">
    <property type="entry name" value="UBA-like"/>
    <property type="match status" value="1"/>
</dbReference>
<dbReference type="AlphaFoldDB" id="K1QWH1"/>
<name>K1QWH1_MAGGI</name>
<reference evidence="7" key="1">
    <citation type="journal article" date="2012" name="Nature">
        <title>The oyster genome reveals stress adaptation and complexity of shell formation.</title>
        <authorList>
            <person name="Zhang G."/>
            <person name="Fang X."/>
            <person name="Guo X."/>
            <person name="Li L."/>
            <person name="Luo R."/>
            <person name="Xu F."/>
            <person name="Yang P."/>
            <person name="Zhang L."/>
            <person name="Wang X."/>
            <person name="Qi H."/>
            <person name="Xiong Z."/>
            <person name="Que H."/>
            <person name="Xie Y."/>
            <person name="Holland P.W."/>
            <person name="Paps J."/>
            <person name="Zhu Y."/>
            <person name="Wu F."/>
            <person name="Chen Y."/>
            <person name="Wang J."/>
            <person name="Peng C."/>
            <person name="Meng J."/>
            <person name="Yang L."/>
            <person name="Liu J."/>
            <person name="Wen B."/>
            <person name="Zhang N."/>
            <person name="Huang Z."/>
            <person name="Zhu Q."/>
            <person name="Feng Y."/>
            <person name="Mount A."/>
            <person name="Hedgecock D."/>
            <person name="Xu Z."/>
            <person name="Liu Y."/>
            <person name="Domazet-Loso T."/>
            <person name="Du Y."/>
            <person name="Sun X."/>
            <person name="Zhang S."/>
            <person name="Liu B."/>
            <person name="Cheng P."/>
            <person name="Jiang X."/>
            <person name="Li J."/>
            <person name="Fan D."/>
            <person name="Wang W."/>
            <person name="Fu W."/>
            <person name="Wang T."/>
            <person name="Wang B."/>
            <person name="Zhang J."/>
            <person name="Peng Z."/>
            <person name="Li Y."/>
            <person name="Li N."/>
            <person name="Wang J."/>
            <person name="Chen M."/>
            <person name="He Y."/>
            <person name="Tan F."/>
            <person name="Song X."/>
            <person name="Zheng Q."/>
            <person name="Huang R."/>
            <person name="Yang H."/>
            <person name="Du X."/>
            <person name="Chen L."/>
            <person name="Yang M."/>
            <person name="Gaffney P.M."/>
            <person name="Wang S."/>
            <person name="Luo L."/>
            <person name="She Z."/>
            <person name="Ming Y."/>
            <person name="Huang W."/>
            <person name="Zhang S."/>
            <person name="Huang B."/>
            <person name="Zhang Y."/>
            <person name="Qu T."/>
            <person name="Ni P."/>
            <person name="Miao G."/>
            <person name="Wang J."/>
            <person name="Wang Q."/>
            <person name="Steinberg C.E."/>
            <person name="Wang H."/>
            <person name="Li N."/>
            <person name="Qian L."/>
            <person name="Zhang G."/>
            <person name="Li Y."/>
            <person name="Yang H."/>
            <person name="Liu X."/>
            <person name="Wang J."/>
            <person name="Yin Y."/>
            <person name="Wang J."/>
        </authorList>
    </citation>
    <scope>NUCLEOTIDE SEQUENCE [LARGE SCALE GENOMIC DNA]</scope>
    <source>
        <strain evidence="7">05x7-T-G4-1.051#20</strain>
    </source>
</reference>
<dbReference type="EMBL" id="JH818892">
    <property type="protein sequence ID" value="EKC41242.1"/>
    <property type="molecule type" value="Genomic_DNA"/>
</dbReference>
<dbReference type="Gene3D" id="1.10.8.10">
    <property type="entry name" value="DNA helicase RuvA subunit, C-terminal domain"/>
    <property type="match status" value="1"/>
</dbReference>
<evidence type="ECO:0000313" key="7">
    <source>
        <dbReference type="EMBL" id="EKC41242.1"/>
    </source>
</evidence>
<keyword evidence="4" id="KW-0520">NAD</keyword>
<dbReference type="GO" id="GO:0016779">
    <property type="term" value="F:nucleotidyltransferase activity"/>
    <property type="evidence" value="ECO:0007669"/>
    <property type="project" value="UniProtKB-KW"/>
</dbReference>
<gene>
    <name evidence="7" type="ORF">CGI_10005336</name>
</gene>
<dbReference type="PROSITE" id="PS50030">
    <property type="entry name" value="UBA"/>
    <property type="match status" value="1"/>
</dbReference>
<keyword evidence="3" id="KW-0548">Nucleotidyltransferase</keyword>
<dbReference type="HOGENOM" id="CLU_021399_0_0_1"/>
<protein>
    <submittedName>
        <fullName evidence="7">Poly [ADP-ribose] polymerase 8</fullName>
    </submittedName>
</protein>
<dbReference type="InterPro" id="IPR015940">
    <property type="entry name" value="UBA"/>
</dbReference>
<feature type="region of interest" description="Disordered" evidence="6">
    <location>
        <begin position="199"/>
        <end position="237"/>
    </location>
</feature>
<accession>K1QWH1</accession>
<evidence type="ECO:0000256" key="4">
    <source>
        <dbReference type="ARBA" id="ARBA00023027"/>
    </source>
</evidence>
<dbReference type="InterPro" id="IPR009060">
    <property type="entry name" value="UBA-like_sf"/>
</dbReference>
<dbReference type="InterPro" id="IPR051838">
    <property type="entry name" value="ARTD_PARP"/>
</dbReference>
<dbReference type="SMART" id="SM00165">
    <property type="entry name" value="UBA"/>
    <property type="match status" value="1"/>
</dbReference>
<feature type="compositionally biased region" description="Polar residues" evidence="6">
    <location>
        <begin position="199"/>
        <end position="213"/>
    </location>
</feature>
<feature type="compositionally biased region" description="Acidic residues" evidence="6">
    <location>
        <begin position="49"/>
        <end position="64"/>
    </location>
</feature>
<keyword evidence="1" id="KW-0328">Glycosyltransferase</keyword>
<dbReference type="GO" id="GO:0016757">
    <property type="term" value="F:glycosyltransferase activity"/>
    <property type="evidence" value="ECO:0007669"/>
    <property type="project" value="UniProtKB-KW"/>
</dbReference>